<evidence type="ECO:0000313" key="3">
    <source>
        <dbReference type="Proteomes" id="UP000315783"/>
    </source>
</evidence>
<gene>
    <name evidence="2" type="ORF">IF1G_05634</name>
</gene>
<proteinExistence type="predicted"/>
<evidence type="ECO:0000313" key="2">
    <source>
        <dbReference type="EMBL" id="TQV95805.1"/>
    </source>
</evidence>
<dbReference type="EMBL" id="SPUK01000007">
    <property type="protein sequence ID" value="TQV95805.1"/>
    <property type="molecule type" value="Genomic_DNA"/>
</dbReference>
<dbReference type="Proteomes" id="UP000315783">
    <property type="component" value="Unassembled WGS sequence"/>
</dbReference>
<protein>
    <submittedName>
        <fullName evidence="2">Uncharacterized protein</fullName>
    </submittedName>
</protein>
<accession>A0A545V253</accession>
<sequence>MANDLEKAEPLNVIEKTSATKQEKEGGEPVPDWEVVHSGEARIEGAQQGGTVEPQHAWSRRSQFTWDVNWGGRKYNIISWDFTVKF</sequence>
<evidence type="ECO:0000256" key="1">
    <source>
        <dbReference type="SAM" id="MobiDB-lite"/>
    </source>
</evidence>
<dbReference type="AlphaFoldDB" id="A0A545V253"/>
<keyword evidence="3" id="KW-1185">Reference proteome</keyword>
<name>A0A545V253_9HYPO</name>
<comment type="caution">
    <text evidence="2">The sequence shown here is derived from an EMBL/GenBank/DDBJ whole genome shotgun (WGS) entry which is preliminary data.</text>
</comment>
<organism evidence="2 3">
    <name type="scientific">Cordyceps javanica</name>
    <dbReference type="NCBI Taxonomy" id="43265"/>
    <lineage>
        <taxon>Eukaryota</taxon>
        <taxon>Fungi</taxon>
        <taxon>Dikarya</taxon>
        <taxon>Ascomycota</taxon>
        <taxon>Pezizomycotina</taxon>
        <taxon>Sordariomycetes</taxon>
        <taxon>Hypocreomycetidae</taxon>
        <taxon>Hypocreales</taxon>
        <taxon>Cordycipitaceae</taxon>
        <taxon>Cordyceps</taxon>
    </lineage>
</organism>
<reference evidence="2 3" key="1">
    <citation type="journal article" date="2019" name="Appl. Microbiol. Biotechnol.">
        <title>Genome sequence of Isaria javanica and comparative genome analysis insights into family S53 peptidase evolution in fungal entomopathogens.</title>
        <authorList>
            <person name="Lin R."/>
            <person name="Zhang X."/>
            <person name="Xin B."/>
            <person name="Zou M."/>
            <person name="Gao Y."/>
            <person name="Qin F."/>
            <person name="Hu Q."/>
            <person name="Xie B."/>
            <person name="Cheng X."/>
        </authorList>
    </citation>
    <scope>NUCLEOTIDE SEQUENCE [LARGE SCALE GENOMIC DNA]</scope>
    <source>
        <strain evidence="2 3">IJ1G</strain>
    </source>
</reference>
<feature type="region of interest" description="Disordered" evidence="1">
    <location>
        <begin position="1"/>
        <end position="31"/>
    </location>
</feature>